<dbReference type="Proteomes" id="UP000299102">
    <property type="component" value="Unassembled WGS sequence"/>
</dbReference>
<evidence type="ECO:0000313" key="1">
    <source>
        <dbReference type="EMBL" id="GBP06055.1"/>
    </source>
</evidence>
<keyword evidence="2" id="KW-1185">Reference proteome</keyword>
<protein>
    <submittedName>
        <fullName evidence="1">Uncharacterized protein</fullName>
    </submittedName>
</protein>
<sequence>MEYAPIFFFEVSELELMAVVNDVTDDQERQLKVLLRSEWLKLKLVHSSVVKIETARLLRIKAETDSRSKNNVSHLSGPRNRLTFNVSRVVTLGIFFFGFRSDTEKDGAHPSATVIEEKNRLHRETRLENTKAKPAQIVDAESIINAYYLAMKSGKYSSPKSRSAANNAKRLNLLIR</sequence>
<name>A0A4C1SVU9_EUMVA</name>
<comment type="caution">
    <text evidence="1">The sequence shown here is derived from an EMBL/GenBank/DDBJ whole genome shotgun (WGS) entry which is preliminary data.</text>
</comment>
<organism evidence="1 2">
    <name type="scientific">Eumeta variegata</name>
    <name type="common">Bagworm moth</name>
    <name type="synonym">Eumeta japonica</name>
    <dbReference type="NCBI Taxonomy" id="151549"/>
    <lineage>
        <taxon>Eukaryota</taxon>
        <taxon>Metazoa</taxon>
        <taxon>Ecdysozoa</taxon>
        <taxon>Arthropoda</taxon>
        <taxon>Hexapoda</taxon>
        <taxon>Insecta</taxon>
        <taxon>Pterygota</taxon>
        <taxon>Neoptera</taxon>
        <taxon>Endopterygota</taxon>
        <taxon>Lepidoptera</taxon>
        <taxon>Glossata</taxon>
        <taxon>Ditrysia</taxon>
        <taxon>Tineoidea</taxon>
        <taxon>Psychidae</taxon>
        <taxon>Oiketicinae</taxon>
        <taxon>Eumeta</taxon>
    </lineage>
</organism>
<gene>
    <name evidence="1" type="ORF">EVAR_3288_1</name>
</gene>
<evidence type="ECO:0000313" key="2">
    <source>
        <dbReference type="Proteomes" id="UP000299102"/>
    </source>
</evidence>
<accession>A0A4C1SVU9</accession>
<dbReference type="AlphaFoldDB" id="A0A4C1SVU9"/>
<reference evidence="1 2" key="1">
    <citation type="journal article" date="2019" name="Commun. Biol.">
        <title>The bagworm genome reveals a unique fibroin gene that provides high tensile strength.</title>
        <authorList>
            <person name="Kono N."/>
            <person name="Nakamura H."/>
            <person name="Ohtoshi R."/>
            <person name="Tomita M."/>
            <person name="Numata K."/>
            <person name="Arakawa K."/>
        </authorList>
    </citation>
    <scope>NUCLEOTIDE SEQUENCE [LARGE SCALE GENOMIC DNA]</scope>
</reference>
<dbReference type="EMBL" id="BGZK01000020">
    <property type="protein sequence ID" value="GBP06055.1"/>
    <property type="molecule type" value="Genomic_DNA"/>
</dbReference>
<proteinExistence type="predicted"/>